<evidence type="ECO:0000256" key="1">
    <source>
        <dbReference type="ARBA" id="ARBA00000654"/>
    </source>
</evidence>
<dbReference type="GO" id="GO:0008675">
    <property type="term" value="F:2-dehydro-3-deoxy-phosphogluconate aldolase activity"/>
    <property type="evidence" value="ECO:0007669"/>
    <property type="project" value="UniProtKB-EC"/>
</dbReference>
<evidence type="ECO:0000256" key="6">
    <source>
        <dbReference type="ARBA" id="ARBA00023239"/>
    </source>
</evidence>
<comment type="catalytic activity">
    <reaction evidence="1">
        <text>2-dehydro-3-deoxy-6-phospho-D-gluconate = D-glyceraldehyde 3-phosphate + pyruvate</text>
        <dbReference type="Rhea" id="RHEA:17089"/>
        <dbReference type="ChEBI" id="CHEBI:15361"/>
        <dbReference type="ChEBI" id="CHEBI:57569"/>
        <dbReference type="ChEBI" id="CHEBI:59776"/>
        <dbReference type="EC" id="4.1.2.14"/>
    </reaction>
</comment>
<evidence type="ECO:0000313" key="8">
    <source>
        <dbReference type="EMBL" id="UZE94555.1"/>
    </source>
</evidence>
<dbReference type="EMBL" id="CP100390">
    <property type="protein sequence ID" value="UZE94555.1"/>
    <property type="molecule type" value="Genomic_DNA"/>
</dbReference>
<evidence type="ECO:0000256" key="4">
    <source>
        <dbReference type="ARBA" id="ARBA00011233"/>
    </source>
</evidence>
<dbReference type="CDD" id="cd00452">
    <property type="entry name" value="KDPG_aldolase"/>
    <property type="match status" value="1"/>
</dbReference>
<comment type="subunit">
    <text evidence="4">Homotrimer.</text>
</comment>
<comment type="pathway">
    <text evidence="2">Carbohydrate acid metabolism; 2-dehydro-3-deoxy-D-gluconate degradation; D-glyceraldehyde 3-phosphate and pyruvate from 2-dehydro-3-deoxy-D-gluconate: step 2/2.</text>
</comment>
<keyword evidence="9" id="KW-1185">Reference proteome</keyword>
<dbReference type="InterPro" id="IPR031337">
    <property type="entry name" value="KDPG/KHG_AS_1"/>
</dbReference>
<sequence>MNKSKAMFDAWLMQGKPVVAVIVIDHKDNAIPLANALKAGGVRMVEITLRTPAALDSINALADQFPDIIVGAGTVVTPEQVDQVAKAGGRFIVSPGFSAKIAERAEQYGVAYLPGVATATEIMTALESGYEFLKFYPAAQIGGVNMLKALSGPFPQVIFCPTGGISEQDYSDYLDLDNVRCIGGSWFAANHLIREKNWDAVTTLAARLS</sequence>
<dbReference type="GO" id="GO:0008700">
    <property type="term" value="F:(R,S)-4-hydroxy-2-oxoglutarate aldolase activity"/>
    <property type="evidence" value="ECO:0007669"/>
    <property type="project" value="UniProtKB-EC"/>
</dbReference>
<dbReference type="Gene3D" id="3.20.20.70">
    <property type="entry name" value="Aldolase class I"/>
    <property type="match status" value="1"/>
</dbReference>
<dbReference type="Proteomes" id="UP001163739">
    <property type="component" value="Chromosome"/>
</dbReference>
<dbReference type="NCBIfam" id="NF004325">
    <property type="entry name" value="PRK05718.1"/>
    <property type="match status" value="1"/>
</dbReference>
<proteinExistence type="inferred from homology"/>
<dbReference type="InterPro" id="IPR000887">
    <property type="entry name" value="Aldlse_KDPG_KHG"/>
</dbReference>
<evidence type="ECO:0000256" key="3">
    <source>
        <dbReference type="ARBA" id="ARBA00006906"/>
    </source>
</evidence>
<dbReference type="Pfam" id="PF01081">
    <property type="entry name" value="Aldolase"/>
    <property type="match status" value="1"/>
</dbReference>
<reference evidence="8" key="1">
    <citation type="submission" date="2022-06" db="EMBL/GenBank/DDBJ databases">
        <title>Alkalimarinus sp. nov., isolated from gut of a Alitta virens.</title>
        <authorList>
            <person name="Yang A.I."/>
            <person name="Shin N.-R."/>
        </authorList>
    </citation>
    <scope>NUCLEOTIDE SEQUENCE</scope>
    <source>
        <strain evidence="8">A2M4</strain>
    </source>
</reference>
<keyword evidence="7" id="KW-0119">Carbohydrate metabolism</keyword>
<dbReference type="SUPFAM" id="SSF51569">
    <property type="entry name" value="Aldolase"/>
    <property type="match status" value="1"/>
</dbReference>
<dbReference type="EC" id="4.1.2.14" evidence="5"/>
<name>A0ABY6MXM2_9ALTE</name>
<protein>
    <recommendedName>
        <fullName evidence="5">2-dehydro-3-deoxy-phosphogluconate aldolase</fullName>
        <ecNumber evidence="5">4.1.2.14</ecNumber>
    </recommendedName>
</protein>
<dbReference type="PROSITE" id="PS00159">
    <property type="entry name" value="ALDOLASE_KDPG_KHG_1"/>
    <property type="match status" value="1"/>
</dbReference>
<dbReference type="PANTHER" id="PTHR30246">
    <property type="entry name" value="2-KETO-3-DEOXY-6-PHOSPHOGLUCONATE ALDOLASE"/>
    <property type="match status" value="1"/>
</dbReference>
<comment type="similarity">
    <text evidence="3">Belongs to the KHG/KDPG aldolase family.</text>
</comment>
<dbReference type="RefSeq" id="WP_265046047.1">
    <property type="nucleotide sequence ID" value="NZ_CP100390.1"/>
</dbReference>
<keyword evidence="6 8" id="KW-0456">Lyase</keyword>
<evidence type="ECO:0000313" key="9">
    <source>
        <dbReference type="Proteomes" id="UP001163739"/>
    </source>
</evidence>
<dbReference type="InterPro" id="IPR013785">
    <property type="entry name" value="Aldolase_TIM"/>
</dbReference>
<gene>
    <name evidence="8" type="primary">eda</name>
    <name evidence="8" type="ORF">NKI27_10695</name>
</gene>
<accession>A0ABY6MXM2</accession>
<evidence type="ECO:0000256" key="7">
    <source>
        <dbReference type="ARBA" id="ARBA00023277"/>
    </source>
</evidence>
<evidence type="ECO:0000256" key="5">
    <source>
        <dbReference type="ARBA" id="ARBA00013063"/>
    </source>
</evidence>
<organism evidence="8 9">
    <name type="scientific">Alkalimarinus alittae</name>
    <dbReference type="NCBI Taxonomy" id="2961619"/>
    <lineage>
        <taxon>Bacteria</taxon>
        <taxon>Pseudomonadati</taxon>
        <taxon>Pseudomonadota</taxon>
        <taxon>Gammaproteobacteria</taxon>
        <taxon>Alteromonadales</taxon>
        <taxon>Alteromonadaceae</taxon>
        <taxon>Alkalimarinus</taxon>
    </lineage>
</organism>
<evidence type="ECO:0000256" key="2">
    <source>
        <dbReference type="ARBA" id="ARBA00004736"/>
    </source>
</evidence>
<dbReference type="NCBIfam" id="TIGR01182">
    <property type="entry name" value="eda"/>
    <property type="match status" value="1"/>
</dbReference>
<dbReference type="PANTHER" id="PTHR30246:SF1">
    <property type="entry name" value="2-DEHYDRO-3-DEOXY-6-PHOSPHOGALACTONATE ALDOLASE-RELATED"/>
    <property type="match status" value="1"/>
</dbReference>